<dbReference type="AlphaFoldDB" id="A0A0I9SAP8"/>
<reference evidence="2 3" key="3">
    <citation type="submission" date="2019-03" db="EMBL/GenBank/DDBJ databases">
        <title>Complete genome assembly of MDR B. fragilis.</title>
        <authorList>
            <person name="Sydenham T.V."/>
            <person name="Hasman H."/>
            <person name="Justesen U.S."/>
        </authorList>
    </citation>
    <scope>NUCLEOTIDE SEQUENCE [LARGE SCALE GENOMIC DNA]</scope>
    <source>
        <strain evidence="2 3">DCMOUH0067B</strain>
    </source>
</reference>
<protein>
    <submittedName>
        <fullName evidence="1">Uncharacterized protein</fullName>
    </submittedName>
</protein>
<gene>
    <name evidence="1" type="ORF">EE52_0208190</name>
    <name evidence="2" type="ORF">IA74_014490</name>
</gene>
<sequence>MIIKELLEENLLNNKVFQLRIMNMINKYKIQLYFLEQLTELRKIKQVTQKKKEAVCQEEKELIRQKNFLVPNPNDSYSRKKFKNLVGMTIGDIAKAYNVKVNDILELIKTKNPYTNSCLSTSKLEIRDLFINRSYFKGIISNYLSFKAQCKIQNNSFKGSSSNLVVREV</sequence>
<evidence type="ECO:0000313" key="2">
    <source>
        <dbReference type="EMBL" id="QCQ37219.1"/>
    </source>
</evidence>
<accession>A0A0I9SAP8</accession>
<evidence type="ECO:0000313" key="1">
    <source>
        <dbReference type="EMBL" id="KFX75228.1"/>
    </source>
</evidence>
<dbReference type="Proteomes" id="UP000028294">
    <property type="component" value="Chromosome"/>
</dbReference>
<dbReference type="PATRIC" id="fig|817.53.peg.1692"/>
<reference evidence="1" key="2">
    <citation type="submission" date="2014-07" db="EMBL/GenBank/DDBJ databases">
        <title>Genetics and epidemiology of antimicrobial resistance in B. fragilis group.</title>
        <authorList>
            <person name="Sydenham T.V."/>
            <person name="Hasman H."/>
            <person name="Kemp M."/>
            <person name="Justesen U.S."/>
        </authorList>
    </citation>
    <scope>NUCLEOTIDE SEQUENCE [LARGE SCALE GENOMIC DNA]</scope>
    <source>
        <strain evidence="1">DCMOUH0018B</strain>
    </source>
</reference>
<proteinExistence type="predicted"/>
<reference evidence="1" key="1">
    <citation type="book" date="2014" name="THE 24TH EUROPEAN CONGRESS OF CLINICAL MICROBIOLOGY AND INFECTIOUS DISEASES" publisher="ECCMID 2014" city="Barcelona, Spain">
        <title>Identification of resistance genes in three multidrug-resistant Bacteroides fragilis isolates by whole genome sequencing.</title>
        <editorList>
            <person name="Unknown"/>
            <person name="A."/>
        </editorList>
        <authorList>
            <person name="Sydenham T.V."/>
            <person name="Hasman H."/>
            <person name="Wang M."/>
            <person name="Soki J."/>
            <person name="Nagy E."/>
            <person name="Justesen U.S."/>
        </authorList>
    </citation>
    <scope>NUCLEOTIDE SEQUENCE</scope>
    <source>
        <strain evidence="1">DCMOUH0018B</strain>
    </source>
</reference>
<organism evidence="1">
    <name type="scientific">Bacteroides fragilis</name>
    <dbReference type="NCBI Taxonomy" id="817"/>
    <lineage>
        <taxon>Bacteria</taxon>
        <taxon>Pseudomonadati</taxon>
        <taxon>Bacteroidota</taxon>
        <taxon>Bacteroidia</taxon>
        <taxon>Bacteroidales</taxon>
        <taxon>Bacteroidaceae</taxon>
        <taxon>Bacteroides</taxon>
    </lineage>
</organism>
<dbReference type="EMBL" id="JMZZ02000104">
    <property type="protein sequence ID" value="KFX75228.1"/>
    <property type="molecule type" value="Genomic_DNA"/>
</dbReference>
<dbReference type="EMBL" id="CP036553">
    <property type="protein sequence ID" value="QCQ37219.1"/>
    <property type="molecule type" value="Genomic_DNA"/>
</dbReference>
<name>A0A0I9SAP8_BACFG</name>
<evidence type="ECO:0000313" key="3">
    <source>
        <dbReference type="Proteomes" id="UP000028294"/>
    </source>
</evidence>